<feature type="active site" description="Charge relay system" evidence="17">
    <location>
        <position position="146"/>
    </location>
</feature>
<keyword evidence="12 17" id="KW-0408">Iron</keyword>
<dbReference type="InterPro" id="IPR017938">
    <property type="entry name" value="Riboflavin_synthase-like_b-brl"/>
</dbReference>
<protein>
    <recommendedName>
        <fullName evidence="17">Flavohemoprotein</fullName>
    </recommendedName>
    <alternativeName>
        <fullName evidence="17">Flavohemoglobin</fullName>
    </alternativeName>
    <alternativeName>
        <fullName evidence="17">Hemoglobin-like protein</fullName>
    </alternativeName>
    <alternativeName>
        <fullName evidence="17">Nitric oxide dioxygenase</fullName>
        <shortName evidence="17">NO oxygenase</shortName>
        <shortName evidence="17">NOD</shortName>
        <ecNumber evidence="17">1.14.12.17</ecNumber>
    </alternativeName>
</protein>
<feature type="domain" description="FAD-binding FR-type" evidence="19">
    <location>
        <begin position="161"/>
        <end position="266"/>
    </location>
</feature>
<feature type="site" description="Influences the redox potential of the prosthetic heme and FAD groups" evidence="17">
    <location>
        <position position="95"/>
    </location>
</feature>
<dbReference type="Pfam" id="PF00175">
    <property type="entry name" value="NAD_binding_1"/>
    <property type="match status" value="1"/>
</dbReference>
<dbReference type="Pfam" id="PF00970">
    <property type="entry name" value="FAD_binding_6"/>
    <property type="match status" value="1"/>
</dbReference>
<name>A0ABP2E519_YERBE</name>
<gene>
    <name evidence="17" type="primary">hmp</name>
    <name evidence="20" type="ORF">yberc0001_30540</name>
</gene>
<dbReference type="HAMAP" id="MF_01252">
    <property type="entry name" value="Hmp"/>
    <property type="match status" value="1"/>
</dbReference>
<dbReference type="PANTHER" id="PTHR43396:SF3">
    <property type="entry name" value="FLAVOHEMOPROTEIN"/>
    <property type="match status" value="1"/>
</dbReference>
<dbReference type="SUPFAM" id="SSF52343">
    <property type="entry name" value="Ferredoxin reductase-like, C-terminal NADP-linked domain"/>
    <property type="match status" value="1"/>
</dbReference>
<dbReference type="InterPro" id="IPR012292">
    <property type="entry name" value="Globin/Proto"/>
</dbReference>
<reference evidence="20" key="1">
    <citation type="submission" date="2008-12" db="EMBL/GenBank/DDBJ databases">
        <title>Annotation of the Yersinia bercovieri ATCC 43970 genome.</title>
        <authorList>
            <person name="Read T.D."/>
            <person name="Akmal A."/>
            <person name="Bishop-Lilly K."/>
            <person name="Chen P.E."/>
            <person name="Cook C."/>
            <person name="Kiley M.P."/>
            <person name="Lentz S."/>
            <person name="Mateczun A."/>
            <person name="Nagarajan N."/>
            <person name="Nolan N."/>
            <person name="Osborne B.I."/>
            <person name="Pop M."/>
            <person name="Sozhamannan S."/>
            <person name="Stewart A.C."/>
            <person name="Sulakvelidze A."/>
            <person name="Thomason B."/>
            <person name="Willner K."/>
            <person name="Zwick M.E."/>
        </authorList>
    </citation>
    <scope>NUCLEOTIDE SEQUENCE [LARGE SCALE GENOMIC DNA]</scope>
    <source>
        <strain evidence="20">ATCC 43970</strain>
    </source>
</reference>
<evidence type="ECO:0000256" key="5">
    <source>
        <dbReference type="ARBA" id="ARBA00022617"/>
    </source>
</evidence>
<evidence type="ECO:0000256" key="2">
    <source>
        <dbReference type="ARBA" id="ARBA00008414"/>
    </source>
</evidence>
<evidence type="ECO:0000313" key="21">
    <source>
        <dbReference type="Proteomes" id="UP000010319"/>
    </source>
</evidence>
<dbReference type="Gene3D" id="2.40.30.10">
    <property type="entry name" value="Translation factors"/>
    <property type="match status" value="1"/>
</dbReference>
<keyword evidence="7 17" id="KW-0285">Flavoprotein</keyword>
<dbReference type="EC" id="1.14.12.17" evidence="17"/>
<proteinExistence type="inferred from homology"/>
<keyword evidence="10 17" id="KW-0521">NADP</keyword>
<dbReference type="CDD" id="cd14776">
    <property type="entry name" value="HmpEc-globin-like"/>
    <property type="match status" value="1"/>
</dbReference>
<feature type="binding site" evidence="17">
    <location>
        <begin position="400"/>
        <end position="403"/>
    </location>
    <ligand>
        <name>FAD</name>
        <dbReference type="ChEBI" id="CHEBI:57692"/>
    </ligand>
</feature>
<accession>A0ABP2E519</accession>
<comment type="cofactor">
    <cofactor evidence="17">
        <name>heme b</name>
        <dbReference type="ChEBI" id="CHEBI:60344"/>
    </cofactor>
    <text evidence="17">Binds 1 heme b (iron(II)-protoporphyrin IX) group per subunit.</text>
</comment>
<feature type="domain" description="Globin" evidence="18">
    <location>
        <begin position="9"/>
        <end position="147"/>
    </location>
</feature>
<dbReference type="PANTHER" id="PTHR43396">
    <property type="entry name" value="FLAVOHEMOPROTEIN"/>
    <property type="match status" value="1"/>
</dbReference>
<keyword evidence="4 17" id="KW-0216">Detoxification</keyword>
<dbReference type="Proteomes" id="UP000010319">
    <property type="component" value="Unassembled WGS sequence"/>
</dbReference>
<dbReference type="EMBL" id="AALC02000019">
    <property type="protein sequence ID" value="EEQ06923.1"/>
    <property type="molecule type" value="Genomic_DNA"/>
</dbReference>
<feature type="site" description="Involved in heme-bound ligand stabilization and O-O bond activation" evidence="17">
    <location>
        <position position="40"/>
    </location>
</feature>
<dbReference type="PROSITE" id="PS01033">
    <property type="entry name" value="GLOBIN"/>
    <property type="match status" value="1"/>
</dbReference>
<dbReference type="PRINTS" id="PR00410">
    <property type="entry name" value="PHEHYDRXLASE"/>
</dbReference>
<evidence type="ECO:0000256" key="6">
    <source>
        <dbReference type="ARBA" id="ARBA00022621"/>
    </source>
</evidence>
<evidence type="ECO:0000256" key="11">
    <source>
        <dbReference type="ARBA" id="ARBA00023002"/>
    </source>
</evidence>
<evidence type="ECO:0000259" key="19">
    <source>
        <dbReference type="PROSITE" id="PS51384"/>
    </source>
</evidence>
<keyword evidence="8 17" id="KW-0479">Metal-binding</keyword>
<evidence type="ECO:0000256" key="14">
    <source>
        <dbReference type="ARBA" id="ARBA00025094"/>
    </source>
</evidence>
<evidence type="ECO:0000256" key="17">
    <source>
        <dbReference type="HAMAP-Rule" id="MF_01252"/>
    </source>
</evidence>
<dbReference type="NCBIfam" id="NF009805">
    <property type="entry name" value="PRK13289.1"/>
    <property type="match status" value="1"/>
</dbReference>
<evidence type="ECO:0000256" key="12">
    <source>
        <dbReference type="ARBA" id="ARBA00023004"/>
    </source>
</evidence>
<evidence type="ECO:0000313" key="20">
    <source>
        <dbReference type="EMBL" id="EEQ06923.1"/>
    </source>
</evidence>
<dbReference type="PROSITE" id="PS51384">
    <property type="entry name" value="FAD_FR"/>
    <property type="match status" value="1"/>
</dbReference>
<dbReference type="SUPFAM" id="SSF63380">
    <property type="entry name" value="Riboflavin synthase domain-like"/>
    <property type="match status" value="1"/>
</dbReference>
<evidence type="ECO:0000256" key="10">
    <source>
        <dbReference type="ARBA" id="ARBA00022857"/>
    </source>
</evidence>
<organism evidence="20 21">
    <name type="scientific">Yersinia bercovieri ATCC 43970</name>
    <dbReference type="NCBI Taxonomy" id="349968"/>
    <lineage>
        <taxon>Bacteria</taxon>
        <taxon>Pseudomonadati</taxon>
        <taxon>Pseudomonadota</taxon>
        <taxon>Gammaproteobacteria</taxon>
        <taxon>Enterobacterales</taxon>
        <taxon>Yersiniaceae</taxon>
        <taxon>Yersinia</taxon>
    </lineage>
</organism>
<dbReference type="InterPro" id="IPR039261">
    <property type="entry name" value="FNR_nucleotide-bd"/>
</dbReference>
<comment type="similarity">
    <text evidence="1 17">In the C-terminal section; belongs to the flavoprotein pyridine nucleotide cytochrome reductase family.</text>
</comment>
<evidence type="ECO:0000256" key="4">
    <source>
        <dbReference type="ARBA" id="ARBA00022575"/>
    </source>
</evidence>
<keyword evidence="6 17" id="KW-0561">Oxygen transport</keyword>
<keyword evidence="9 17" id="KW-0274">FAD</keyword>
<dbReference type="InterPro" id="IPR000971">
    <property type="entry name" value="Globin"/>
</dbReference>
<comment type="function">
    <text evidence="14 17">Is involved in NO detoxification in an aerobic process, termed nitric oxide dioxygenase (NOD) reaction that utilizes O(2) and NAD(P)H to convert NO to nitrate, which protects the bacterium from various noxious nitrogen compounds. Therefore, plays a central role in the inducible response to nitrosative stress.</text>
</comment>
<evidence type="ECO:0000256" key="9">
    <source>
        <dbReference type="ARBA" id="ARBA00022827"/>
    </source>
</evidence>
<keyword evidence="5 17" id="KW-0349">Heme</keyword>
<comment type="caution">
    <text evidence="20">The sequence shown here is derived from an EMBL/GenBank/DDBJ whole genome shotgun (WGS) entry which is preliminary data.</text>
</comment>
<dbReference type="Gene3D" id="1.10.490.10">
    <property type="entry name" value="Globins"/>
    <property type="match status" value="1"/>
</dbReference>
<evidence type="ECO:0000256" key="1">
    <source>
        <dbReference type="ARBA" id="ARBA00006401"/>
    </source>
</evidence>
<dbReference type="SUPFAM" id="SSF46458">
    <property type="entry name" value="Globin-like"/>
    <property type="match status" value="1"/>
</dbReference>
<keyword evidence="21" id="KW-1185">Reference proteome</keyword>
<evidence type="ECO:0000256" key="8">
    <source>
        <dbReference type="ARBA" id="ARBA00022723"/>
    </source>
</evidence>
<feature type="binding site" description="proximal binding residue" evidence="17">
    <location>
        <position position="96"/>
    </location>
    <ligand>
        <name>heme b</name>
        <dbReference type="ChEBI" id="CHEBI:60344"/>
    </ligand>
    <ligandPart>
        <name>Fe</name>
        <dbReference type="ChEBI" id="CHEBI:18248"/>
    </ligandPart>
</feature>
<feature type="binding site" evidence="17">
    <location>
        <begin position="215"/>
        <end position="218"/>
    </location>
    <ligand>
        <name>FAD</name>
        <dbReference type="ChEBI" id="CHEBI:57692"/>
    </ligand>
</feature>
<dbReference type="Pfam" id="PF00042">
    <property type="entry name" value="Globin"/>
    <property type="match status" value="1"/>
</dbReference>
<evidence type="ECO:0000256" key="13">
    <source>
        <dbReference type="ARBA" id="ARBA00023027"/>
    </source>
</evidence>
<feature type="binding site" evidence="17">
    <location>
        <begin position="279"/>
        <end position="284"/>
    </location>
    <ligand>
        <name>NADP(+)</name>
        <dbReference type="ChEBI" id="CHEBI:58349"/>
    </ligand>
</feature>
<comment type="catalytic activity">
    <reaction evidence="16 17">
        <text>2 nitric oxide + NADPH + 2 O2 = 2 nitrate + NADP(+) + H(+)</text>
        <dbReference type="Rhea" id="RHEA:19465"/>
        <dbReference type="ChEBI" id="CHEBI:15378"/>
        <dbReference type="ChEBI" id="CHEBI:15379"/>
        <dbReference type="ChEBI" id="CHEBI:16480"/>
        <dbReference type="ChEBI" id="CHEBI:17632"/>
        <dbReference type="ChEBI" id="CHEBI:57783"/>
        <dbReference type="ChEBI" id="CHEBI:58349"/>
        <dbReference type="EC" id="1.14.12.17"/>
    </reaction>
</comment>
<dbReference type="InterPro" id="IPR023950">
    <property type="entry name" value="Hmp"/>
</dbReference>
<evidence type="ECO:0000256" key="7">
    <source>
        <dbReference type="ARBA" id="ARBA00022630"/>
    </source>
</evidence>
<keyword evidence="13 17" id="KW-0520">NAD</keyword>
<dbReference type="InterPro" id="IPR017927">
    <property type="entry name" value="FAD-bd_FR_type"/>
</dbReference>
<evidence type="ECO:0000259" key="18">
    <source>
        <dbReference type="PROSITE" id="PS01033"/>
    </source>
</evidence>
<feature type="region of interest" description="Reductase" evidence="17">
    <location>
        <begin position="158"/>
        <end position="407"/>
    </location>
</feature>
<evidence type="ECO:0000256" key="3">
    <source>
        <dbReference type="ARBA" id="ARBA00022448"/>
    </source>
</evidence>
<comment type="cofactor">
    <cofactor evidence="17">
        <name>FAD</name>
        <dbReference type="ChEBI" id="CHEBI:57692"/>
    </cofactor>
    <text evidence="17">Binds 1 FAD per subunit.</text>
</comment>
<feature type="site" description="Influences the redox potential of the prosthetic heme and FAD groups" evidence="17">
    <location>
        <position position="399"/>
    </location>
</feature>
<dbReference type="CDD" id="cd06184">
    <property type="entry name" value="flavohem_like_fad_nad_binding"/>
    <property type="match status" value="1"/>
</dbReference>
<feature type="binding site" evidence="17">
    <location>
        <position position="199"/>
    </location>
    <ligand>
        <name>FAD</name>
        <dbReference type="ChEBI" id="CHEBI:57692"/>
    </ligand>
</feature>
<feature type="active site" description="Charge relay system" evidence="17">
    <location>
        <position position="106"/>
    </location>
</feature>
<dbReference type="InterPro" id="IPR001433">
    <property type="entry name" value="OxRdtase_FAD/NAD-bd"/>
</dbReference>
<keyword evidence="3 17" id="KW-0813">Transport</keyword>
<dbReference type="InterPro" id="IPR009050">
    <property type="entry name" value="Globin-like_sf"/>
</dbReference>
<comment type="catalytic activity">
    <reaction evidence="15 17">
        <text>2 nitric oxide + NADH + 2 O2 = 2 nitrate + NAD(+) + H(+)</text>
        <dbReference type="Rhea" id="RHEA:19469"/>
        <dbReference type="ChEBI" id="CHEBI:15378"/>
        <dbReference type="ChEBI" id="CHEBI:15379"/>
        <dbReference type="ChEBI" id="CHEBI:16480"/>
        <dbReference type="ChEBI" id="CHEBI:17632"/>
        <dbReference type="ChEBI" id="CHEBI:57540"/>
        <dbReference type="ChEBI" id="CHEBI:57945"/>
        <dbReference type="EC" id="1.14.12.17"/>
    </reaction>
</comment>
<keyword evidence="11 17" id="KW-0560">Oxidoreductase</keyword>
<comment type="similarity">
    <text evidence="2 17">Belongs to the globin family. Two-domain flavohemoproteins subfamily.</text>
</comment>
<dbReference type="InterPro" id="IPR008333">
    <property type="entry name" value="Cbr1-like_FAD-bd_dom"/>
</dbReference>
<sequence length="407" mass="45845">MPRDKNDQGVTMLDRQTIATVQSTIPLLAATGPKLTAHFYDRMFEHNPELKHIFNMSNQKNGDQREALFNALCAYAANIDNLAALLPAVERIAQKHTSLNIQPEHYAIVGHHLINTLDEMFSPGKEVLDAWGRAYGVLADLFIQRESDIYQQGETSTGGWRSLRRFRIIKKERQSEVICSFVLAPEDGGRVLDFKPGQYLGIYIEDERLEYQEIRQYSLSAAPNGKTYRIAVKREELGTVSNYLHQQLNEGDSVRIAPPRGDFFLDISAETPVALISAGVGQTPMLSMLNTLHDQQHGASVHWLHAAENGRVHAFADEVTAIAANMPNLSCHLWYREPTAQDNQGEEYQSKGLMDLSSHHWLTADANRHYYCCGPLAFMQFVGRQLLAQGVASERIHYECFGPHKVI</sequence>
<dbReference type="Gene3D" id="3.40.50.80">
    <property type="entry name" value="Nucleotide-binding domain of ferredoxin-NADP reductase (FNR) module"/>
    <property type="match status" value="1"/>
</dbReference>
<comment type="domain">
    <text evidence="17">Consists of two distinct domains; an N-terminal heme-containing oxygen-binding domain and a C-terminal reductase domain with binding sites for FAD and NAD(P)H.</text>
</comment>
<evidence type="ECO:0000256" key="15">
    <source>
        <dbReference type="ARBA" id="ARBA00048649"/>
    </source>
</evidence>
<evidence type="ECO:0000256" key="16">
    <source>
        <dbReference type="ARBA" id="ARBA00049433"/>
    </source>
</evidence>